<dbReference type="EMBL" id="LAPV01000047">
    <property type="protein sequence ID" value="KKC34198.1"/>
    <property type="molecule type" value="Genomic_DNA"/>
</dbReference>
<dbReference type="Proteomes" id="UP000033519">
    <property type="component" value="Unassembled WGS sequence"/>
</dbReference>
<evidence type="ECO:0008006" key="3">
    <source>
        <dbReference type="Google" id="ProtNLM"/>
    </source>
</evidence>
<proteinExistence type="predicted"/>
<comment type="caution">
    <text evidence="1">The sequence shown here is derived from an EMBL/GenBank/DDBJ whole genome shotgun (WGS) entry which is preliminary data.</text>
</comment>
<evidence type="ECO:0000313" key="1">
    <source>
        <dbReference type="EMBL" id="KKC34198.1"/>
    </source>
</evidence>
<keyword evidence="2" id="KW-1185">Reference proteome</keyword>
<name>A0ABR5E1I3_9HYPH</name>
<protein>
    <recommendedName>
        <fullName evidence="3">LysR substrate binding domain-containing protein</fullName>
    </recommendedName>
</protein>
<accession>A0ABR5E1I3</accession>
<gene>
    <name evidence="1" type="ORF">WH91_04275</name>
</gene>
<reference evidence="1 2" key="1">
    <citation type="submission" date="2015-03" db="EMBL/GenBank/DDBJ databases">
        <authorList>
            <person name="Lepp D."/>
            <person name="Hassan Y.I."/>
            <person name="Li X.-Z."/>
            <person name="Zhou T."/>
        </authorList>
    </citation>
    <scope>NUCLEOTIDE SEQUENCE [LARGE SCALE GENOMIC DNA]</scope>
    <source>
        <strain evidence="1 2">Cr7-05</strain>
    </source>
</reference>
<evidence type="ECO:0000313" key="2">
    <source>
        <dbReference type="Proteomes" id="UP000033519"/>
    </source>
</evidence>
<sequence length="117" mass="13053">MTRAGAYVREAQLFEKRADMALVILHPKPLLDHTLKIDPAPPNDTINLRIWTGLDDGDEFGLLLLRKSRPRADCPVLEQTIRTSLVEPMHPVPERLPVHAANQGGVGAVHAVKNRRQ</sequence>
<organism evidence="1 2">
    <name type="scientific">Devosia psychrophila</name>
    <dbReference type="NCBI Taxonomy" id="728005"/>
    <lineage>
        <taxon>Bacteria</taxon>
        <taxon>Pseudomonadati</taxon>
        <taxon>Pseudomonadota</taxon>
        <taxon>Alphaproteobacteria</taxon>
        <taxon>Hyphomicrobiales</taxon>
        <taxon>Devosiaceae</taxon>
        <taxon>Devosia</taxon>
    </lineage>
</organism>